<name>A0A7S3F5E0_9EUKA</name>
<proteinExistence type="predicted"/>
<dbReference type="InterPro" id="IPR018247">
    <property type="entry name" value="EF_Hand_1_Ca_BS"/>
</dbReference>
<protein>
    <recommendedName>
        <fullName evidence="5">EF-hand domain-containing protein</fullName>
    </recommendedName>
</protein>
<evidence type="ECO:0000256" key="4">
    <source>
        <dbReference type="SAM" id="MobiDB-lite"/>
    </source>
</evidence>
<feature type="region of interest" description="Disordered" evidence="4">
    <location>
        <begin position="1"/>
        <end position="23"/>
    </location>
</feature>
<dbReference type="GO" id="GO:0005509">
    <property type="term" value="F:calcium ion binding"/>
    <property type="evidence" value="ECO:0007669"/>
    <property type="project" value="InterPro"/>
</dbReference>
<dbReference type="InterPro" id="IPR002048">
    <property type="entry name" value="EF_hand_dom"/>
</dbReference>
<accession>A0A7S3F5E0</accession>
<dbReference type="GO" id="GO:0016460">
    <property type="term" value="C:myosin II complex"/>
    <property type="evidence" value="ECO:0007669"/>
    <property type="project" value="TreeGrafter"/>
</dbReference>
<evidence type="ECO:0000313" key="6">
    <source>
        <dbReference type="EMBL" id="CAE0127980.1"/>
    </source>
</evidence>
<organism evidence="6">
    <name type="scientific">Haptolina ericina</name>
    <dbReference type="NCBI Taxonomy" id="156174"/>
    <lineage>
        <taxon>Eukaryota</taxon>
        <taxon>Haptista</taxon>
        <taxon>Haptophyta</taxon>
        <taxon>Prymnesiophyceae</taxon>
        <taxon>Prymnesiales</taxon>
        <taxon>Prymnesiaceae</taxon>
        <taxon>Haptolina</taxon>
    </lineage>
</organism>
<dbReference type="AlphaFoldDB" id="A0A7S3F5E0"/>
<feature type="domain" description="EF-hand" evidence="5">
    <location>
        <begin position="135"/>
        <end position="170"/>
    </location>
</feature>
<dbReference type="InterPro" id="IPR011992">
    <property type="entry name" value="EF-hand-dom_pair"/>
</dbReference>
<feature type="domain" description="EF-hand" evidence="5">
    <location>
        <begin position="99"/>
        <end position="134"/>
    </location>
</feature>
<dbReference type="EMBL" id="HBHX01048543">
    <property type="protein sequence ID" value="CAE0127980.1"/>
    <property type="molecule type" value="Transcribed_RNA"/>
</dbReference>
<feature type="domain" description="EF-hand" evidence="5">
    <location>
        <begin position="26"/>
        <end position="61"/>
    </location>
</feature>
<keyword evidence="3" id="KW-0106">Calcium</keyword>
<keyword evidence="2" id="KW-0677">Repeat</keyword>
<evidence type="ECO:0000256" key="1">
    <source>
        <dbReference type="ARBA" id="ARBA00022723"/>
    </source>
</evidence>
<dbReference type="FunFam" id="1.10.238.10:FF:000077">
    <property type="entry name" value="Centrin 1"/>
    <property type="match status" value="1"/>
</dbReference>
<evidence type="ECO:0000259" key="5">
    <source>
        <dbReference type="PROSITE" id="PS50222"/>
    </source>
</evidence>
<reference evidence="6" key="1">
    <citation type="submission" date="2021-01" db="EMBL/GenBank/DDBJ databases">
        <authorList>
            <person name="Corre E."/>
            <person name="Pelletier E."/>
            <person name="Niang G."/>
            <person name="Scheremetjew M."/>
            <person name="Finn R."/>
            <person name="Kale V."/>
            <person name="Holt S."/>
            <person name="Cochrane G."/>
            <person name="Meng A."/>
            <person name="Brown T."/>
            <person name="Cohen L."/>
        </authorList>
    </citation>
    <scope>NUCLEOTIDE SEQUENCE</scope>
    <source>
        <strain evidence="6">CCMP281</strain>
    </source>
</reference>
<dbReference type="Gene3D" id="1.10.238.10">
    <property type="entry name" value="EF-hand"/>
    <property type="match status" value="2"/>
</dbReference>
<dbReference type="SUPFAM" id="SSF47473">
    <property type="entry name" value="EF-hand"/>
    <property type="match status" value="1"/>
</dbReference>
<dbReference type="SMART" id="SM00054">
    <property type="entry name" value="EFh"/>
    <property type="match status" value="4"/>
</dbReference>
<dbReference type="Pfam" id="PF13499">
    <property type="entry name" value="EF-hand_7"/>
    <property type="match status" value="2"/>
</dbReference>
<dbReference type="PANTHER" id="PTHR23048:SF59">
    <property type="entry name" value="EF-HAND SUPERFAMILY PROTEIN"/>
    <property type="match status" value="1"/>
</dbReference>
<keyword evidence="1" id="KW-0479">Metal-binding</keyword>
<dbReference type="PANTHER" id="PTHR23048">
    <property type="entry name" value="MYOSIN LIGHT CHAIN 1, 3"/>
    <property type="match status" value="1"/>
</dbReference>
<evidence type="ECO:0000256" key="3">
    <source>
        <dbReference type="ARBA" id="ARBA00022837"/>
    </source>
</evidence>
<dbReference type="InterPro" id="IPR050230">
    <property type="entry name" value="CALM/Myosin/TropC-like"/>
</dbReference>
<evidence type="ECO:0000256" key="2">
    <source>
        <dbReference type="ARBA" id="ARBA00022737"/>
    </source>
</evidence>
<gene>
    <name evidence="6" type="ORF">HERI1096_LOCUS26889</name>
</gene>
<feature type="domain" description="EF-hand" evidence="5">
    <location>
        <begin position="62"/>
        <end position="97"/>
    </location>
</feature>
<dbReference type="PROSITE" id="PS00018">
    <property type="entry name" value="EF_HAND_1"/>
    <property type="match status" value="1"/>
</dbReference>
<sequence>MMLKRPEFSSQRSRPRVQKRRELTDEQKLELREAFDLFDSEQSGRIDYHELKVAMRSLGFDVKKADVLQLMEQHDLARTGTIGYTEFVEIMTERISARDPEEELAKAFELFDEDSSGRISLRNMRRIAKELGENLTDDELQAMIDEFDTDGDGEISLSEFSSIMKSTALYED</sequence>
<dbReference type="CDD" id="cd00051">
    <property type="entry name" value="EFh"/>
    <property type="match status" value="1"/>
</dbReference>
<dbReference type="PROSITE" id="PS50222">
    <property type="entry name" value="EF_HAND_2"/>
    <property type="match status" value="4"/>
</dbReference>